<name>X1BYA0_9ZZZZ</name>
<sequence>MYWWYSFYHPKTVTIDSVEYKACDYILFKDIFREAIELGLLYRVALGLGLDDAKKYLGLYGTQVAIRKANIKKHAKICAYRDGF</sequence>
<protein>
    <submittedName>
        <fullName evidence="1">Uncharacterized protein</fullName>
    </submittedName>
</protein>
<dbReference type="AlphaFoldDB" id="X1BYA0"/>
<comment type="caution">
    <text evidence="1">The sequence shown here is derived from an EMBL/GenBank/DDBJ whole genome shotgun (WGS) entry which is preliminary data.</text>
</comment>
<proteinExistence type="predicted"/>
<accession>X1BYA0</accession>
<organism evidence="1">
    <name type="scientific">marine sediment metagenome</name>
    <dbReference type="NCBI Taxonomy" id="412755"/>
    <lineage>
        <taxon>unclassified sequences</taxon>
        <taxon>metagenomes</taxon>
        <taxon>ecological metagenomes</taxon>
    </lineage>
</organism>
<reference evidence="1" key="1">
    <citation type="journal article" date="2014" name="Front. Microbiol.">
        <title>High frequency of phylogenetically diverse reductive dehalogenase-homologous genes in deep subseafloor sedimentary metagenomes.</title>
        <authorList>
            <person name="Kawai M."/>
            <person name="Futagami T."/>
            <person name="Toyoda A."/>
            <person name="Takaki Y."/>
            <person name="Nishi S."/>
            <person name="Hori S."/>
            <person name="Arai W."/>
            <person name="Tsubouchi T."/>
            <person name="Morono Y."/>
            <person name="Uchiyama I."/>
            <person name="Ito T."/>
            <person name="Fujiyama A."/>
            <person name="Inagaki F."/>
            <person name="Takami H."/>
        </authorList>
    </citation>
    <scope>NUCLEOTIDE SEQUENCE</scope>
    <source>
        <strain evidence="1">Expedition CK06-06</strain>
    </source>
</reference>
<gene>
    <name evidence="1" type="ORF">S01H4_22804</name>
</gene>
<dbReference type="EMBL" id="BART01010502">
    <property type="protein sequence ID" value="GAG89178.1"/>
    <property type="molecule type" value="Genomic_DNA"/>
</dbReference>
<evidence type="ECO:0000313" key="1">
    <source>
        <dbReference type="EMBL" id="GAG89178.1"/>
    </source>
</evidence>